<gene>
    <name evidence="2" type="ORF">N7493_009806</name>
</gene>
<dbReference type="GO" id="GO:0000228">
    <property type="term" value="C:nuclear chromosome"/>
    <property type="evidence" value="ECO:0007669"/>
    <property type="project" value="InterPro"/>
</dbReference>
<feature type="compositionally biased region" description="Polar residues" evidence="1">
    <location>
        <begin position="193"/>
        <end position="202"/>
    </location>
</feature>
<dbReference type="Proteomes" id="UP001215712">
    <property type="component" value="Unassembled WGS sequence"/>
</dbReference>
<protein>
    <submittedName>
        <fullName evidence="2">Uncharacterized protein</fullName>
    </submittedName>
</protein>
<name>A0AAD6MSK1_9EURO</name>
<feature type="region of interest" description="Disordered" evidence="1">
    <location>
        <begin position="88"/>
        <end position="116"/>
    </location>
</feature>
<proteinExistence type="predicted"/>
<accession>A0AAD6MSK1</accession>
<evidence type="ECO:0000256" key="1">
    <source>
        <dbReference type="SAM" id="MobiDB-lite"/>
    </source>
</evidence>
<reference evidence="2" key="1">
    <citation type="journal article" date="2023" name="IMA Fungus">
        <title>Comparative genomic study of the Penicillium genus elucidates a diverse pangenome and 15 lateral gene transfer events.</title>
        <authorList>
            <person name="Petersen C."/>
            <person name="Sorensen T."/>
            <person name="Nielsen M.R."/>
            <person name="Sondergaard T.E."/>
            <person name="Sorensen J.L."/>
            <person name="Fitzpatrick D.A."/>
            <person name="Frisvad J.C."/>
            <person name="Nielsen K.L."/>
        </authorList>
    </citation>
    <scope>NUCLEOTIDE SEQUENCE</scope>
    <source>
        <strain evidence="2">IBT 17514</strain>
    </source>
</reference>
<reference evidence="2" key="2">
    <citation type="submission" date="2023-01" db="EMBL/GenBank/DDBJ databases">
        <authorList>
            <person name="Petersen C."/>
        </authorList>
    </citation>
    <scope>NUCLEOTIDE SEQUENCE</scope>
    <source>
        <strain evidence="2">IBT 17514</strain>
    </source>
</reference>
<evidence type="ECO:0000313" key="2">
    <source>
        <dbReference type="EMBL" id="KAJ5710214.1"/>
    </source>
</evidence>
<keyword evidence="3" id="KW-1185">Reference proteome</keyword>
<feature type="compositionally biased region" description="Low complexity" evidence="1">
    <location>
        <begin position="172"/>
        <end position="183"/>
    </location>
</feature>
<dbReference type="Pfam" id="PF04855">
    <property type="entry name" value="SNF5"/>
    <property type="match status" value="1"/>
</dbReference>
<dbReference type="AlphaFoldDB" id="A0AAD6MSK1"/>
<dbReference type="GO" id="GO:0006338">
    <property type="term" value="P:chromatin remodeling"/>
    <property type="evidence" value="ECO:0007669"/>
    <property type="project" value="InterPro"/>
</dbReference>
<feature type="region of interest" description="Disordered" evidence="1">
    <location>
        <begin position="128"/>
        <end position="228"/>
    </location>
</feature>
<comment type="caution">
    <text evidence="2">The sequence shown here is derived from an EMBL/GenBank/DDBJ whole genome shotgun (WGS) entry which is preliminary data.</text>
</comment>
<sequence length="228" mass="25231">MLKNSPEEFAMRMTSDLFSLSGEFTTAIAHSIREQSQLFTKSLYIVAHPFDGRPIEDPDLSTSFLPTPVASRIPTLPIGQGAHTLLRRQKRSINRRGGPAPARSEGSSTHDPDIDCFKHHSKFSSIYGRKQRDQTYRFGRRRGMTGQRDDDSDDFESDDSDDGSPAIGPHLAQGTARTRGMRGAAREAHAALRSSSLGQSETPEPMLHEPRACSTTAIPRRVSKNPTR</sequence>
<dbReference type="EMBL" id="JAQJAN010000017">
    <property type="protein sequence ID" value="KAJ5710214.1"/>
    <property type="molecule type" value="Genomic_DNA"/>
</dbReference>
<feature type="compositionally biased region" description="Acidic residues" evidence="1">
    <location>
        <begin position="150"/>
        <end position="162"/>
    </location>
</feature>
<dbReference type="InterPro" id="IPR006939">
    <property type="entry name" value="SNF5"/>
</dbReference>
<organism evidence="2 3">
    <name type="scientific">Penicillium malachiteum</name>
    <dbReference type="NCBI Taxonomy" id="1324776"/>
    <lineage>
        <taxon>Eukaryota</taxon>
        <taxon>Fungi</taxon>
        <taxon>Dikarya</taxon>
        <taxon>Ascomycota</taxon>
        <taxon>Pezizomycotina</taxon>
        <taxon>Eurotiomycetes</taxon>
        <taxon>Eurotiomycetidae</taxon>
        <taxon>Eurotiales</taxon>
        <taxon>Aspergillaceae</taxon>
        <taxon>Penicillium</taxon>
    </lineage>
</organism>
<evidence type="ECO:0000313" key="3">
    <source>
        <dbReference type="Proteomes" id="UP001215712"/>
    </source>
</evidence>